<comment type="caution">
    <text evidence="1">The sequence shown here is derived from an EMBL/GenBank/DDBJ whole genome shotgun (WGS) entry which is preliminary data.</text>
</comment>
<dbReference type="EMBL" id="QTSX02001323">
    <property type="protein sequence ID" value="KAJ9082986.1"/>
    <property type="molecule type" value="Genomic_DNA"/>
</dbReference>
<accession>A0ACC2U8B7</accession>
<protein>
    <submittedName>
        <fullName evidence="1">Uncharacterized protein</fullName>
    </submittedName>
</protein>
<sequence>MFGDLRRFEPGEGAFICEFFDLRAAARAYTQLEVAEGIVNVSPYFGKDGIASQGPSPVKEAQPKEKYTPSWSTRDTQLVTSGKRTRQG</sequence>
<name>A0ACC2U8B7_9FUNG</name>
<gene>
    <name evidence="1" type="ORF">DSO57_1039233</name>
</gene>
<evidence type="ECO:0000313" key="2">
    <source>
        <dbReference type="Proteomes" id="UP001165960"/>
    </source>
</evidence>
<dbReference type="Proteomes" id="UP001165960">
    <property type="component" value="Unassembled WGS sequence"/>
</dbReference>
<reference evidence="1" key="1">
    <citation type="submission" date="2022-04" db="EMBL/GenBank/DDBJ databases">
        <title>Genome of the entomopathogenic fungus Entomophthora muscae.</title>
        <authorList>
            <person name="Elya C."/>
            <person name="Lovett B.R."/>
            <person name="Lee E."/>
            <person name="Macias A.M."/>
            <person name="Hajek A.E."/>
            <person name="De Bivort B.L."/>
            <person name="Kasson M.T."/>
            <person name="De Fine Licht H.H."/>
            <person name="Stajich J.E."/>
        </authorList>
    </citation>
    <scope>NUCLEOTIDE SEQUENCE</scope>
    <source>
        <strain evidence="1">Berkeley</strain>
    </source>
</reference>
<keyword evidence="2" id="KW-1185">Reference proteome</keyword>
<proteinExistence type="predicted"/>
<organism evidence="1 2">
    <name type="scientific">Entomophthora muscae</name>
    <dbReference type="NCBI Taxonomy" id="34485"/>
    <lineage>
        <taxon>Eukaryota</taxon>
        <taxon>Fungi</taxon>
        <taxon>Fungi incertae sedis</taxon>
        <taxon>Zoopagomycota</taxon>
        <taxon>Entomophthoromycotina</taxon>
        <taxon>Entomophthoromycetes</taxon>
        <taxon>Entomophthorales</taxon>
        <taxon>Entomophthoraceae</taxon>
        <taxon>Entomophthora</taxon>
    </lineage>
</organism>
<evidence type="ECO:0000313" key="1">
    <source>
        <dbReference type="EMBL" id="KAJ9082986.1"/>
    </source>
</evidence>